<comment type="caution">
    <text evidence="4">The sequence shown here is derived from an EMBL/GenBank/DDBJ whole genome shotgun (WGS) entry which is preliminary data.</text>
</comment>
<reference evidence="4" key="1">
    <citation type="journal article" date="2023" name="Plant J.">
        <title>Genome sequences and population genomics provide insights into the demographic history, inbreeding, and mutation load of two 'living fossil' tree species of Dipteronia.</title>
        <authorList>
            <person name="Feng Y."/>
            <person name="Comes H.P."/>
            <person name="Chen J."/>
            <person name="Zhu S."/>
            <person name="Lu R."/>
            <person name="Zhang X."/>
            <person name="Li P."/>
            <person name="Qiu J."/>
            <person name="Olsen K.M."/>
            <person name="Qiu Y."/>
        </authorList>
    </citation>
    <scope>NUCLEOTIDE SEQUENCE</scope>
    <source>
        <strain evidence="4">NBL</strain>
    </source>
</reference>
<dbReference type="Pfam" id="PF09331">
    <property type="entry name" value="DUF1985"/>
    <property type="match status" value="1"/>
</dbReference>
<dbReference type="InterPro" id="IPR015410">
    <property type="entry name" value="DUF1985"/>
</dbReference>
<feature type="domain" description="DUF1985" evidence="3">
    <location>
        <begin position="92"/>
        <end position="200"/>
    </location>
</feature>
<dbReference type="PANTHER" id="PTHR48449:SF1">
    <property type="entry name" value="DUF1985 DOMAIN-CONTAINING PROTEIN"/>
    <property type="match status" value="1"/>
</dbReference>
<evidence type="ECO:0000313" key="4">
    <source>
        <dbReference type="EMBL" id="KAK3232221.1"/>
    </source>
</evidence>
<dbReference type="Pfam" id="PF00191">
    <property type="entry name" value="Annexin"/>
    <property type="match status" value="1"/>
</dbReference>
<sequence length="206" mass="23879">MEGWRRRSSEVLSSNIFYPIRNAGQCKLIREQYAETYGEDLLKALDKELSNDFEIKEKLTEAQLALFRTTCFGRLLDMHELKFSGQLVHHLLLRQIRSHNNSEMWFAVGGKKFCFSIQEFCLITGLEYGPYPPEMVKEKGDGSGNFRSSMLNGEVRYHNKTLETIFKVASSDNDEDLVKLALLYFFKTVLFGKDQKVHIGAHHVMW</sequence>
<dbReference type="GO" id="GO:0005544">
    <property type="term" value="F:calcium-dependent phospholipid binding"/>
    <property type="evidence" value="ECO:0007669"/>
    <property type="project" value="InterPro"/>
</dbReference>
<dbReference type="InterPro" id="IPR037104">
    <property type="entry name" value="Annexin_sf"/>
</dbReference>
<dbReference type="AlphaFoldDB" id="A0AAE0EKZ1"/>
<keyword evidence="5" id="KW-1185">Reference proteome</keyword>
<organism evidence="4 5">
    <name type="scientific">Dipteronia sinensis</name>
    <dbReference type="NCBI Taxonomy" id="43782"/>
    <lineage>
        <taxon>Eukaryota</taxon>
        <taxon>Viridiplantae</taxon>
        <taxon>Streptophyta</taxon>
        <taxon>Embryophyta</taxon>
        <taxon>Tracheophyta</taxon>
        <taxon>Spermatophyta</taxon>
        <taxon>Magnoliopsida</taxon>
        <taxon>eudicotyledons</taxon>
        <taxon>Gunneridae</taxon>
        <taxon>Pentapetalae</taxon>
        <taxon>rosids</taxon>
        <taxon>malvids</taxon>
        <taxon>Sapindales</taxon>
        <taxon>Sapindaceae</taxon>
        <taxon>Hippocastanoideae</taxon>
        <taxon>Acereae</taxon>
        <taxon>Dipteronia</taxon>
    </lineage>
</organism>
<proteinExistence type="predicted"/>
<accession>A0AAE0EKZ1</accession>
<gene>
    <name evidence="4" type="ORF">Dsin_004102</name>
</gene>
<keyword evidence="1" id="KW-0677">Repeat</keyword>
<evidence type="ECO:0000259" key="3">
    <source>
        <dbReference type="Pfam" id="PF09331"/>
    </source>
</evidence>
<protein>
    <recommendedName>
        <fullName evidence="3">DUF1985 domain-containing protein</fullName>
    </recommendedName>
</protein>
<dbReference type="PANTHER" id="PTHR48449">
    <property type="entry name" value="DUF1985 DOMAIN-CONTAINING PROTEIN"/>
    <property type="match status" value="1"/>
</dbReference>
<dbReference type="Proteomes" id="UP001281410">
    <property type="component" value="Unassembled WGS sequence"/>
</dbReference>
<dbReference type="EMBL" id="JANJYJ010000001">
    <property type="protein sequence ID" value="KAK3232221.1"/>
    <property type="molecule type" value="Genomic_DNA"/>
</dbReference>
<dbReference type="Gene3D" id="1.10.220.10">
    <property type="entry name" value="Annexin"/>
    <property type="match status" value="1"/>
</dbReference>
<evidence type="ECO:0000256" key="2">
    <source>
        <dbReference type="ARBA" id="ARBA00023216"/>
    </source>
</evidence>
<keyword evidence="2" id="KW-0041">Annexin</keyword>
<name>A0AAE0EKZ1_9ROSI</name>
<dbReference type="SUPFAM" id="SSF47874">
    <property type="entry name" value="Annexin"/>
    <property type="match status" value="1"/>
</dbReference>
<evidence type="ECO:0000313" key="5">
    <source>
        <dbReference type="Proteomes" id="UP001281410"/>
    </source>
</evidence>
<dbReference type="GO" id="GO:0005509">
    <property type="term" value="F:calcium ion binding"/>
    <property type="evidence" value="ECO:0007669"/>
    <property type="project" value="InterPro"/>
</dbReference>
<evidence type="ECO:0000256" key="1">
    <source>
        <dbReference type="ARBA" id="ARBA00022737"/>
    </source>
</evidence>
<dbReference type="InterPro" id="IPR018502">
    <property type="entry name" value="Annexin_repeat"/>
</dbReference>